<name>A0A5J6F678_9ACTN</name>
<dbReference type="EMBL" id="CP023702">
    <property type="protein sequence ID" value="QEU71244.1"/>
    <property type="molecule type" value="Genomic_DNA"/>
</dbReference>
<reference evidence="1 2" key="1">
    <citation type="submission" date="2017-09" db="EMBL/GenBank/DDBJ databases">
        <authorList>
            <person name="Lee N."/>
            <person name="Cho B.-K."/>
        </authorList>
    </citation>
    <scope>NUCLEOTIDE SEQUENCE [LARGE SCALE GENOMIC DNA]</scope>
    <source>
        <strain evidence="1 2">ATCC 12769</strain>
    </source>
</reference>
<gene>
    <name evidence="1" type="ORF">CP967_04085</name>
</gene>
<sequence length="112" mass="11951">MTVSGTVGDIRVVVRVVRGLMAHQVPAAMAPPAFCGVPEWLLGEPVTELAARWEAHCEFGRHDRRQGTRRREAGAGPKYGRVVTGRLLAAPVPVPGPRGVRAVVFGGEMAES</sequence>
<dbReference type="Proteomes" id="UP000326178">
    <property type="component" value="Chromosome"/>
</dbReference>
<evidence type="ECO:0000313" key="2">
    <source>
        <dbReference type="Proteomes" id="UP000326178"/>
    </source>
</evidence>
<protein>
    <submittedName>
        <fullName evidence="1">Uncharacterized protein</fullName>
    </submittedName>
</protein>
<keyword evidence="2" id="KW-1185">Reference proteome</keyword>
<dbReference type="KEGG" id="snk:CP967_04085"/>
<evidence type="ECO:0000313" key="1">
    <source>
        <dbReference type="EMBL" id="QEU71244.1"/>
    </source>
</evidence>
<dbReference type="AlphaFoldDB" id="A0A5J6F678"/>
<proteinExistence type="predicted"/>
<organism evidence="1 2">
    <name type="scientific">Streptomyces nitrosporeus</name>
    <dbReference type="NCBI Taxonomy" id="28894"/>
    <lineage>
        <taxon>Bacteria</taxon>
        <taxon>Bacillati</taxon>
        <taxon>Actinomycetota</taxon>
        <taxon>Actinomycetes</taxon>
        <taxon>Kitasatosporales</taxon>
        <taxon>Streptomycetaceae</taxon>
        <taxon>Streptomyces</taxon>
    </lineage>
</organism>
<accession>A0A5J6F678</accession>